<dbReference type="GeneID" id="99057879"/>
<dbReference type="SUPFAM" id="SSF53448">
    <property type="entry name" value="Nucleotide-diphospho-sugar transferases"/>
    <property type="match status" value="3"/>
</dbReference>
<sequence length="966" mass="111424">MNTVSVIVTCYNKAPFIKQCIESIFNQSIQTIELLVINDGSTDESDEIIRKTIEKSPFKKTDYVNQKNLGACLSRNIGLDWAVGEYILIVDGDNYLEPNHIEKSLNTLLESDSDIVYCSLKNSDTGEVLIEAPDFSLGRLITVNFIDTCSLFKKGILGSHRFDPELNRLFMQDYDFFLSLIHSGAKATKVPNLYLNYRVLDNSQGNRGDDRLKRIKWIEVYNYIIQKYPEYLNNQTTHMGSWYRELNNQYEHKVEESNQNKNQLDELSIQHSFLQEKSDKLNRINDLLQKEIEEQSKKIEEQSKKIEEQSKKIEEQLKELKLKEKTVRVKEMMIEDKDTHIFNIENQYADIMRSKTWKVGRALTAPVRVLKLSKQYIDKVVRVYRVSGTKGVINKIKNKQVERDSSYKDWIVNRESRDVSGDRKDLTKLAYEPLISILIPVYNVEKEWLNKCVESIQNQWYKNWEICLADDCSTKKETKETLKQLQNLDNRIKVVFRKENGHISEATNSALALAKGEFIALVDNDDELPANALYEVVKILNENQDLSLIYSDEDKIDEYGERFDPHFKPDWSPDLILNQNYVSHLGIYRTSIAREINGFRKGFEGAQDHDFLLRFVEKINRNEIAHIPKILYHWRAITGSTALASGEKNYAYDIGVKSVQEALKRRKINAVVKKGRYPGVYDVKYDLVEEAKVSIVIPTRNGYEDLKTCVDSIINKSSYPNYEIIIADNGSDDPKMQELFASYRELLGSRFKNVLLDMPFNYSRINNLAVEASSGKYLLFLNNDTSIISSDWIETMLGFCQFDRVGCVGAKLWYMDDTIQHGGVIVGLGGVAGHTFLNAGKDNPGYFSRLYTDYNYSAVTAACLMISKSDFNLVNGFDETLEVAFNDIDLCLRVKALGRDNVWAHDAELYHYESKSRGYEDTPEKVKRFNREIEKMQVRYGEELLHDPAYNENFSLNAAPFTVIGR</sequence>
<keyword evidence="1" id="KW-0175">Coiled coil</keyword>
<feature type="domain" description="Glycosyltransferase 2-like" evidence="2">
    <location>
        <begin position="5"/>
        <end position="133"/>
    </location>
</feature>
<evidence type="ECO:0000313" key="3">
    <source>
        <dbReference type="EMBL" id="EOH86862.1"/>
    </source>
</evidence>
<dbReference type="HOGENOM" id="CLU_005003_2_0_9"/>
<dbReference type="CDD" id="cd00761">
    <property type="entry name" value="Glyco_tranf_GTA_type"/>
    <property type="match status" value="1"/>
</dbReference>
<dbReference type="RefSeq" id="WP_010753966.1">
    <property type="nucleotide sequence ID" value="NZ_ASVU01000001.1"/>
</dbReference>
<dbReference type="InterPro" id="IPR029044">
    <property type="entry name" value="Nucleotide-diphossugar_trans"/>
</dbReference>
<feature type="domain" description="Glycosyltransferase 2-like" evidence="2">
    <location>
        <begin position="436"/>
        <end position="581"/>
    </location>
</feature>
<gene>
    <name evidence="3" type="ORF">UAS_01324</name>
</gene>
<keyword evidence="4" id="KW-1185">Reference proteome</keyword>
<reference evidence="3 4" key="1">
    <citation type="submission" date="2013-02" db="EMBL/GenBank/DDBJ databases">
        <title>The Genome Sequence of Enterococcus asini ATCC_700915.</title>
        <authorList>
            <consortium name="The Broad Institute Genome Sequencing Platform"/>
            <consortium name="The Broad Institute Genome Sequencing Center for Infectious Disease"/>
            <person name="Earl A.M."/>
            <person name="Gilmore M.S."/>
            <person name="Lebreton F."/>
            <person name="Walker B."/>
            <person name="Young S.K."/>
            <person name="Zeng Q."/>
            <person name="Gargeya S."/>
            <person name="Fitzgerald M."/>
            <person name="Haas B."/>
            <person name="Abouelleil A."/>
            <person name="Alvarado L."/>
            <person name="Arachchi H.M."/>
            <person name="Berlin A.M."/>
            <person name="Chapman S.B."/>
            <person name="Dewar J."/>
            <person name="Goldberg J."/>
            <person name="Griggs A."/>
            <person name="Gujja S."/>
            <person name="Hansen M."/>
            <person name="Howarth C."/>
            <person name="Imamovic A."/>
            <person name="Larimer J."/>
            <person name="McCowan C."/>
            <person name="Murphy C."/>
            <person name="Neiman D."/>
            <person name="Pearson M."/>
            <person name="Priest M."/>
            <person name="Roberts A."/>
            <person name="Saif S."/>
            <person name="Shea T."/>
            <person name="Sisk P."/>
            <person name="Sykes S."/>
            <person name="Wortman J."/>
            <person name="Nusbaum C."/>
            <person name="Birren B."/>
        </authorList>
    </citation>
    <scope>NUCLEOTIDE SEQUENCE [LARGE SCALE GENOMIC DNA]</scope>
    <source>
        <strain evidence="3 4">ATCC 700915</strain>
    </source>
</reference>
<dbReference type="CDD" id="cd04184">
    <property type="entry name" value="GT2_RfbC_Mx_like"/>
    <property type="match status" value="1"/>
</dbReference>
<dbReference type="eggNOG" id="COG1215">
    <property type="taxonomic scope" value="Bacteria"/>
</dbReference>
<organism evidence="3 4">
    <name type="scientific">Enterococcus asini ATCC 700915</name>
    <dbReference type="NCBI Taxonomy" id="1158606"/>
    <lineage>
        <taxon>Bacteria</taxon>
        <taxon>Bacillati</taxon>
        <taxon>Bacillota</taxon>
        <taxon>Bacilli</taxon>
        <taxon>Lactobacillales</taxon>
        <taxon>Enterococcaceae</taxon>
        <taxon>Enterococcus</taxon>
    </lineage>
</organism>
<evidence type="ECO:0000313" key="4">
    <source>
        <dbReference type="Proteomes" id="UP000013777"/>
    </source>
</evidence>
<evidence type="ECO:0000259" key="2">
    <source>
        <dbReference type="Pfam" id="PF00535"/>
    </source>
</evidence>
<dbReference type="CDD" id="cd04186">
    <property type="entry name" value="GT_2_like_c"/>
    <property type="match status" value="1"/>
</dbReference>
<dbReference type="PANTHER" id="PTHR43685">
    <property type="entry name" value="GLYCOSYLTRANSFERASE"/>
    <property type="match status" value="1"/>
</dbReference>
<dbReference type="EMBL" id="AJAP01000012">
    <property type="protein sequence ID" value="EOH86862.1"/>
    <property type="molecule type" value="Genomic_DNA"/>
</dbReference>
<dbReference type="Gene3D" id="3.90.550.10">
    <property type="entry name" value="Spore Coat Polysaccharide Biosynthesis Protein SpsA, Chain A"/>
    <property type="match status" value="3"/>
</dbReference>
<proteinExistence type="predicted"/>
<comment type="caution">
    <text evidence="3">The sequence shown here is derived from an EMBL/GenBank/DDBJ whole genome shotgun (WGS) entry which is preliminary data.</text>
</comment>
<evidence type="ECO:0000256" key="1">
    <source>
        <dbReference type="SAM" id="Coils"/>
    </source>
</evidence>
<dbReference type="InterPro" id="IPR050834">
    <property type="entry name" value="Glycosyltransf_2"/>
</dbReference>
<dbReference type="PANTHER" id="PTHR43685:SF2">
    <property type="entry name" value="GLYCOSYLTRANSFERASE 2-LIKE DOMAIN-CONTAINING PROTEIN"/>
    <property type="match status" value="1"/>
</dbReference>
<feature type="coiled-coil region" evidence="1">
    <location>
        <begin position="243"/>
        <end position="330"/>
    </location>
</feature>
<protein>
    <recommendedName>
        <fullName evidence="2">Glycosyltransferase 2-like domain-containing protein</fullName>
    </recommendedName>
</protein>
<dbReference type="InterPro" id="IPR001173">
    <property type="entry name" value="Glyco_trans_2-like"/>
</dbReference>
<dbReference type="eggNOG" id="COG1216">
    <property type="taxonomic scope" value="Bacteria"/>
</dbReference>
<dbReference type="Proteomes" id="UP000013777">
    <property type="component" value="Unassembled WGS sequence"/>
</dbReference>
<accession>R2PQQ6</accession>
<dbReference type="AlphaFoldDB" id="R2PQQ6"/>
<dbReference type="Pfam" id="PF00535">
    <property type="entry name" value="Glycos_transf_2"/>
    <property type="match status" value="3"/>
</dbReference>
<name>R2PQQ6_9ENTE</name>
<feature type="domain" description="Glycosyltransferase 2-like" evidence="2">
    <location>
        <begin position="694"/>
        <end position="811"/>
    </location>
</feature>
<dbReference type="STRING" id="57732.RU94_GL001446"/>
<dbReference type="PATRIC" id="fig|1158606.3.peg.1281"/>